<dbReference type="PANTHER" id="PTHR38009:SF1">
    <property type="entry name" value="CONSERVED HYPOTHETICAL PHAGE TAIL PROTEIN"/>
    <property type="match status" value="1"/>
</dbReference>
<dbReference type="RefSeq" id="WP_251778937.1">
    <property type="nucleotide sequence ID" value="NZ_JAMKFE010000007.1"/>
</dbReference>
<reference evidence="1" key="1">
    <citation type="submission" date="2022-05" db="EMBL/GenBank/DDBJ databases">
        <title>Schlegelella sp. nov., isolated from mangrove soil.</title>
        <authorList>
            <person name="Liu Y."/>
            <person name="Ge X."/>
            <person name="Liu W."/>
        </authorList>
    </citation>
    <scope>NUCLEOTIDE SEQUENCE</scope>
    <source>
        <strain evidence="1">S2-27</strain>
    </source>
</reference>
<dbReference type="InterPro" id="IPR011747">
    <property type="entry name" value="CHP02241"/>
</dbReference>
<organism evidence="1 2">
    <name type="scientific">Caldimonas mangrovi</name>
    <dbReference type="NCBI Taxonomy" id="2944811"/>
    <lineage>
        <taxon>Bacteria</taxon>
        <taxon>Pseudomonadati</taxon>
        <taxon>Pseudomonadota</taxon>
        <taxon>Betaproteobacteria</taxon>
        <taxon>Burkholderiales</taxon>
        <taxon>Sphaerotilaceae</taxon>
        <taxon>Caldimonas</taxon>
    </lineage>
</organism>
<evidence type="ECO:0000313" key="1">
    <source>
        <dbReference type="EMBL" id="MCM5680483.1"/>
    </source>
</evidence>
<dbReference type="NCBIfam" id="TIGR02241">
    <property type="entry name" value="conserved hypothetical phage tail region protein"/>
    <property type="match status" value="1"/>
</dbReference>
<dbReference type="EMBL" id="JAMKFE010000007">
    <property type="protein sequence ID" value="MCM5680483.1"/>
    <property type="molecule type" value="Genomic_DNA"/>
</dbReference>
<dbReference type="InterPro" id="IPR010667">
    <property type="entry name" value="Phage_T4_Gp19"/>
</dbReference>
<dbReference type="Proteomes" id="UP001165541">
    <property type="component" value="Unassembled WGS sequence"/>
</dbReference>
<sequence>MATRKDPYSSFNFRLEIDGIRRAAFQEVGGLDSSIDVVEHREGGENITMRKYPGQVKFSNLSLKWGMSDDTDLYEWHKQWADGDSAAKRKNGSIVLLDRQGQEKVRWNFFNAWPAKWTGPAFNAESSELAIETLELAHEGLARA</sequence>
<keyword evidence="2" id="KW-1185">Reference proteome</keyword>
<dbReference type="PANTHER" id="PTHR38009">
    <property type="entry name" value="CONSERVED HYPOTHETICAL PHAGE TAIL PROTEIN"/>
    <property type="match status" value="1"/>
</dbReference>
<evidence type="ECO:0000313" key="2">
    <source>
        <dbReference type="Proteomes" id="UP001165541"/>
    </source>
</evidence>
<protein>
    <submittedName>
        <fullName evidence="1">Phage tail protein</fullName>
    </submittedName>
</protein>
<proteinExistence type="predicted"/>
<accession>A0ABT0YP21</accession>
<comment type="caution">
    <text evidence="1">The sequence shown here is derived from an EMBL/GenBank/DDBJ whole genome shotgun (WGS) entry which is preliminary data.</text>
</comment>
<dbReference type="Pfam" id="PF06841">
    <property type="entry name" value="Phage_T4_gp19"/>
    <property type="match status" value="1"/>
</dbReference>
<gene>
    <name evidence="1" type="ORF">M8A51_13190</name>
</gene>
<name>A0ABT0YP21_9BURK</name>